<dbReference type="EMBL" id="CP009516">
    <property type="protein sequence ID" value="AKB76547.1"/>
    <property type="molecule type" value="Genomic_DNA"/>
</dbReference>
<feature type="transmembrane region" description="Helical" evidence="9">
    <location>
        <begin position="587"/>
        <end position="607"/>
    </location>
</feature>
<feature type="transmembrane region" description="Helical" evidence="9">
    <location>
        <begin position="6"/>
        <end position="25"/>
    </location>
</feature>
<feature type="transmembrane region" description="Helical" evidence="9">
    <location>
        <begin position="680"/>
        <end position="702"/>
    </location>
</feature>
<keyword evidence="15" id="KW-1185">Reference proteome</keyword>
<dbReference type="GO" id="GO:0015297">
    <property type="term" value="F:antiporter activity"/>
    <property type="evidence" value="ECO:0007669"/>
    <property type="project" value="UniProtKB-KW"/>
</dbReference>
<dbReference type="AlphaFoldDB" id="A0A0E3SA71"/>
<keyword evidence="7" id="KW-0406">Ion transport</keyword>
<feature type="transmembrane region" description="Helical" evidence="9">
    <location>
        <begin position="468"/>
        <end position="489"/>
    </location>
</feature>
<evidence type="ECO:0000313" key="15">
    <source>
        <dbReference type="Proteomes" id="UP000033101"/>
    </source>
</evidence>
<dbReference type="InterPro" id="IPR050616">
    <property type="entry name" value="CPA3_Na-H_Antiporter_A"/>
</dbReference>
<keyword evidence="3" id="KW-0050">Antiport</keyword>
<dbReference type="Pfam" id="PF13244">
    <property type="entry name" value="MbhD"/>
    <property type="match status" value="1"/>
</dbReference>
<name>A0A0E3SA71_9EURY</name>
<evidence type="ECO:0000259" key="13">
    <source>
        <dbReference type="Pfam" id="PF20501"/>
    </source>
</evidence>
<dbReference type="InterPro" id="IPR025383">
    <property type="entry name" value="MrpA_C/MbhD"/>
</dbReference>
<dbReference type="PANTHER" id="PTHR43373:SF1">
    <property type="entry name" value="NA(+)_H(+) ANTIPORTER SUBUNIT A"/>
    <property type="match status" value="1"/>
</dbReference>
<evidence type="ECO:0000256" key="3">
    <source>
        <dbReference type="ARBA" id="ARBA00022449"/>
    </source>
</evidence>
<dbReference type="GO" id="GO:0005886">
    <property type="term" value="C:plasma membrane"/>
    <property type="evidence" value="ECO:0007669"/>
    <property type="project" value="UniProtKB-SubCell"/>
</dbReference>
<keyword evidence="4" id="KW-1003">Cell membrane</keyword>
<dbReference type="Proteomes" id="UP000033101">
    <property type="component" value="Chromosome"/>
</dbReference>
<accession>A0A0E3SA71</accession>
<feature type="transmembrane region" description="Helical" evidence="9">
    <location>
        <begin position="634"/>
        <end position="650"/>
    </location>
</feature>
<dbReference type="Pfam" id="PF20501">
    <property type="entry name" value="MbhE"/>
    <property type="match status" value="1"/>
</dbReference>
<reference evidence="14 15" key="1">
    <citation type="submission" date="2014-07" db="EMBL/GenBank/DDBJ databases">
        <title>Methanogenic archaea and the global carbon cycle.</title>
        <authorList>
            <person name="Henriksen J.R."/>
            <person name="Luke J."/>
            <person name="Reinhart S."/>
            <person name="Benedict M.N."/>
            <person name="Youngblut N.D."/>
            <person name="Metcalf M.E."/>
            <person name="Whitaker R.J."/>
            <person name="Metcalf W.W."/>
        </authorList>
    </citation>
    <scope>NUCLEOTIDE SEQUENCE [LARGE SCALE GENOMIC DNA]</scope>
    <source>
        <strain evidence="14 15">HB-1</strain>
    </source>
</reference>
<evidence type="ECO:0000256" key="1">
    <source>
        <dbReference type="ARBA" id="ARBA00004651"/>
    </source>
</evidence>
<evidence type="ECO:0000259" key="11">
    <source>
        <dbReference type="Pfam" id="PF00662"/>
    </source>
</evidence>
<feature type="transmembrane region" description="Helical" evidence="9">
    <location>
        <begin position="424"/>
        <end position="447"/>
    </location>
</feature>
<dbReference type="GO" id="GO:0006811">
    <property type="term" value="P:monoatomic ion transport"/>
    <property type="evidence" value="ECO:0007669"/>
    <property type="project" value="UniProtKB-KW"/>
</dbReference>
<keyword evidence="5 9" id="KW-0812">Transmembrane</keyword>
<dbReference type="PANTHER" id="PTHR43373">
    <property type="entry name" value="NA(+)/H(+) ANTIPORTER SUBUNIT"/>
    <property type="match status" value="1"/>
</dbReference>
<comment type="subcellular location">
    <subcellularLocation>
        <location evidence="1">Cell membrane</location>
        <topology evidence="1">Multi-pass membrane protein</topology>
    </subcellularLocation>
</comment>
<dbReference type="InterPro" id="IPR046806">
    <property type="entry name" value="MrpA_C/MbhE"/>
</dbReference>
<proteinExistence type="predicted"/>
<dbReference type="PRINTS" id="PR01434">
    <property type="entry name" value="NADHDHGNASE5"/>
</dbReference>
<dbReference type="Pfam" id="PF00361">
    <property type="entry name" value="Proton_antipo_M"/>
    <property type="match status" value="1"/>
</dbReference>
<feature type="transmembrane region" description="Helical" evidence="9">
    <location>
        <begin position="515"/>
        <end position="538"/>
    </location>
</feature>
<feature type="transmembrane region" description="Helical" evidence="9">
    <location>
        <begin position="136"/>
        <end position="155"/>
    </location>
</feature>
<dbReference type="RefSeq" id="WP_048136646.1">
    <property type="nucleotide sequence ID" value="NZ_CP009516.1"/>
</dbReference>
<evidence type="ECO:0000259" key="10">
    <source>
        <dbReference type="Pfam" id="PF00361"/>
    </source>
</evidence>
<keyword evidence="2" id="KW-0813">Transport</keyword>
<feature type="transmembrane region" description="Helical" evidence="9">
    <location>
        <begin position="277"/>
        <end position="297"/>
    </location>
</feature>
<sequence>MDPFNAIVIAVFLPFILAWTLPVLYSVFKQRIGWISALIAFTCFVLNAQVIPYTMAGTPVKGSFNWLPAAGLSLDFYGDGMAVLLALIVSGVGVIIMSYSNGYMSTKEDLPRYYQWLLLFMGAMLGIAYTDNTIQMFIFWELTSITSFMLIGYWRERPESVYGATKAFLITAGGGLLMFAGFLMLRVVTGTYGISEVAQSSELLSTLHGSPLYVAVLVLIFLGAASKSAQGPFYIWLPNAMEAPTPVSAFLHSATMVKAGVYLVARMHPILSGTPEWLIFVSGTGMITMVMAGFMAFRQTDIKAILAYSTISQLAYLMTMYGYSTAEHPGLGFAAATFHLLNHSTFKATLFLVAGIVAHEATTRDIRKLGGLRKEMPKTFIVAVIAAASMAGVPPLNGFLSKEMFYETSLEIGELVSETYGGPWAFVFPAVAVAGGVFTLMYSIKLVDGIFLGHRTHDHDVPHHVHDAPWVMLAPAVFLVGLIIFFGLYPKFPIEVLIWPAYSGLVPDAEHLHVALWHGVTTPLLMTIATFAIGIVLYKFYDSIAAWQNSFNAKLPWISVNYWYDAIVNNAKPIAHKFAAITQPGPIGVYVKMTLLFMIFLIFWPVYKFSIGLGIGVGDLLPAGINYNAQPYEIVLYSLMILAALGAALLPRYLPAVISLSELGFLVSLLYIYLKAPDLAMTQVCVETLSTIIFILVLMKIPQKFKEPMPAGKVMVNLLISGVVSFGVLAVMLNANMGVLAPFETFNYYFMEKALAMTGGLNVVNVIVVDFRGYDTIGEISVLSLAALGVYSLILSRAKKVKGGKE</sequence>
<dbReference type="Pfam" id="PF00662">
    <property type="entry name" value="Proton_antipo_N"/>
    <property type="match status" value="1"/>
</dbReference>
<dbReference type="GeneID" id="24829180"/>
<feature type="transmembrane region" description="Helical" evidence="9">
    <location>
        <begin position="167"/>
        <end position="188"/>
    </location>
</feature>
<dbReference type="InterPro" id="IPR001750">
    <property type="entry name" value="ND/Mrp_TM"/>
</dbReference>
<feature type="transmembrane region" description="Helical" evidence="9">
    <location>
        <begin position="113"/>
        <end position="130"/>
    </location>
</feature>
<evidence type="ECO:0000259" key="12">
    <source>
        <dbReference type="Pfam" id="PF13244"/>
    </source>
</evidence>
<dbReference type="KEGG" id="mhor:MSHOH_0064"/>
<evidence type="ECO:0000256" key="7">
    <source>
        <dbReference type="ARBA" id="ARBA00023065"/>
    </source>
</evidence>
<dbReference type="NCBIfam" id="NF009289">
    <property type="entry name" value="PRK12649.1"/>
    <property type="match status" value="1"/>
</dbReference>
<feature type="transmembrane region" description="Helical" evidence="9">
    <location>
        <begin position="776"/>
        <end position="795"/>
    </location>
</feature>
<organism evidence="14 15">
    <name type="scientific">Methanosarcina horonobensis HB-1 = JCM 15518</name>
    <dbReference type="NCBI Taxonomy" id="1434110"/>
    <lineage>
        <taxon>Archaea</taxon>
        <taxon>Methanobacteriati</taxon>
        <taxon>Methanobacteriota</taxon>
        <taxon>Stenosarchaea group</taxon>
        <taxon>Methanomicrobia</taxon>
        <taxon>Methanosarcinales</taxon>
        <taxon>Methanosarcinaceae</taxon>
        <taxon>Methanosarcina</taxon>
    </lineage>
</organism>
<evidence type="ECO:0000256" key="5">
    <source>
        <dbReference type="ARBA" id="ARBA00022692"/>
    </source>
</evidence>
<gene>
    <name evidence="14" type="ORF">MSHOH_0064</name>
</gene>
<feature type="domain" description="MrpA C-terminal/MbhD" evidence="12">
    <location>
        <begin position="639"/>
        <end position="703"/>
    </location>
</feature>
<feature type="transmembrane region" description="Helical" evidence="9">
    <location>
        <begin position="76"/>
        <end position="101"/>
    </location>
</feature>
<feature type="domain" description="MrpA C-terminal/MbhE" evidence="13">
    <location>
        <begin position="742"/>
        <end position="794"/>
    </location>
</feature>
<feature type="transmembrane region" description="Helical" evidence="9">
    <location>
        <begin position="336"/>
        <end position="358"/>
    </location>
</feature>
<feature type="transmembrane region" description="Helical" evidence="9">
    <location>
        <begin position="304"/>
        <end position="324"/>
    </location>
</feature>
<evidence type="ECO:0000256" key="6">
    <source>
        <dbReference type="ARBA" id="ARBA00022989"/>
    </source>
</evidence>
<evidence type="ECO:0000256" key="2">
    <source>
        <dbReference type="ARBA" id="ARBA00022448"/>
    </source>
</evidence>
<dbReference type="PATRIC" id="fig|1434110.4.peg.73"/>
<feature type="transmembrane region" description="Helical" evidence="9">
    <location>
        <begin position="32"/>
        <end position="56"/>
    </location>
</feature>
<feature type="domain" description="NADH-Ubiquinone oxidoreductase (complex I) chain 5 N-terminal" evidence="11">
    <location>
        <begin position="66"/>
        <end position="114"/>
    </location>
</feature>
<dbReference type="OrthoDB" id="371891at2157"/>
<feature type="domain" description="NADH:quinone oxidoreductase/Mrp antiporter transmembrane" evidence="10">
    <location>
        <begin position="131"/>
        <end position="412"/>
    </location>
</feature>
<evidence type="ECO:0000256" key="8">
    <source>
        <dbReference type="ARBA" id="ARBA00023136"/>
    </source>
</evidence>
<feature type="transmembrane region" description="Helical" evidence="9">
    <location>
        <begin position="208"/>
        <end position="226"/>
    </location>
</feature>
<dbReference type="HOGENOM" id="CLU_007100_2_1_2"/>
<feature type="transmembrane region" description="Helical" evidence="9">
    <location>
        <begin position="379"/>
        <end position="400"/>
    </location>
</feature>
<protein>
    <submittedName>
        <fullName evidence="14">Na(+) H(+) antiporter subunit A</fullName>
    </submittedName>
</protein>
<keyword evidence="6 9" id="KW-1133">Transmembrane helix</keyword>
<evidence type="ECO:0000313" key="14">
    <source>
        <dbReference type="EMBL" id="AKB76547.1"/>
    </source>
</evidence>
<dbReference type="STRING" id="1434110.MSHOH_0064"/>
<dbReference type="PRINTS" id="PR01435">
    <property type="entry name" value="NPOXDRDTASE5"/>
</dbReference>
<evidence type="ECO:0000256" key="4">
    <source>
        <dbReference type="ARBA" id="ARBA00022475"/>
    </source>
</evidence>
<keyword evidence="8 9" id="KW-0472">Membrane</keyword>
<dbReference type="InterPro" id="IPR001516">
    <property type="entry name" value="Proton_antipo_N"/>
</dbReference>
<feature type="transmembrane region" description="Helical" evidence="9">
    <location>
        <begin position="657"/>
        <end position="674"/>
    </location>
</feature>
<evidence type="ECO:0000256" key="9">
    <source>
        <dbReference type="SAM" id="Phobius"/>
    </source>
</evidence>
<feature type="transmembrane region" description="Helical" evidence="9">
    <location>
        <begin position="714"/>
        <end position="733"/>
    </location>
</feature>